<reference evidence="2 3" key="1">
    <citation type="submission" date="2019-07" db="EMBL/GenBank/DDBJ databases">
        <title>De Novo Assembly of kiwifruit Actinidia rufa.</title>
        <authorList>
            <person name="Sugita-Konishi S."/>
            <person name="Sato K."/>
            <person name="Mori E."/>
            <person name="Abe Y."/>
            <person name="Kisaki G."/>
            <person name="Hamano K."/>
            <person name="Suezawa K."/>
            <person name="Otani M."/>
            <person name="Fukuda T."/>
            <person name="Manabe T."/>
            <person name="Gomi K."/>
            <person name="Tabuchi M."/>
            <person name="Akimitsu K."/>
            <person name="Kataoka I."/>
        </authorList>
    </citation>
    <scope>NUCLEOTIDE SEQUENCE [LARGE SCALE GENOMIC DNA]</scope>
    <source>
        <strain evidence="3">cv. Fuchu</strain>
    </source>
</reference>
<name>A0A7J0GZ84_9ERIC</name>
<evidence type="ECO:0000313" key="2">
    <source>
        <dbReference type="EMBL" id="GFZ16048.1"/>
    </source>
</evidence>
<accession>A0A7J0GZ84</accession>
<dbReference type="OrthoDB" id="784906at2759"/>
<keyword evidence="3" id="KW-1185">Reference proteome</keyword>
<dbReference type="PANTHER" id="PTHR31343:SF42">
    <property type="entry name" value="T15D22.8"/>
    <property type="match status" value="1"/>
</dbReference>
<feature type="compositionally biased region" description="Basic and acidic residues" evidence="1">
    <location>
        <begin position="1"/>
        <end position="12"/>
    </location>
</feature>
<feature type="region of interest" description="Disordered" evidence="1">
    <location>
        <begin position="1"/>
        <end position="46"/>
    </location>
</feature>
<evidence type="ECO:0000256" key="1">
    <source>
        <dbReference type="SAM" id="MobiDB-lite"/>
    </source>
</evidence>
<feature type="compositionally biased region" description="Basic and acidic residues" evidence="1">
    <location>
        <begin position="154"/>
        <end position="176"/>
    </location>
</feature>
<organism evidence="2 3">
    <name type="scientific">Actinidia rufa</name>
    <dbReference type="NCBI Taxonomy" id="165716"/>
    <lineage>
        <taxon>Eukaryota</taxon>
        <taxon>Viridiplantae</taxon>
        <taxon>Streptophyta</taxon>
        <taxon>Embryophyta</taxon>
        <taxon>Tracheophyta</taxon>
        <taxon>Spermatophyta</taxon>
        <taxon>Magnoliopsida</taxon>
        <taxon>eudicotyledons</taxon>
        <taxon>Gunneridae</taxon>
        <taxon>Pentapetalae</taxon>
        <taxon>asterids</taxon>
        <taxon>Ericales</taxon>
        <taxon>Actinidiaceae</taxon>
        <taxon>Actinidia</taxon>
    </lineage>
</organism>
<comment type="caution">
    <text evidence="2">The sequence shown here is derived from an EMBL/GenBank/DDBJ whole genome shotgun (WGS) entry which is preliminary data.</text>
</comment>
<dbReference type="AlphaFoldDB" id="A0A7J0GZ84"/>
<dbReference type="EMBL" id="BJWL01000025">
    <property type="protein sequence ID" value="GFZ16048.1"/>
    <property type="molecule type" value="Genomic_DNA"/>
</dbReference>
<feature type="compositionally biased region" description="Polar residues" evidence="1">
    <location>
        <begin position="21"/>
        <end position="46"/>
    </location>
</feature>
<dbReference type="Pfam" id="PF05623">
    <property type="entry name" value="DUF789"/>
    <property type="match status" value="1"/>
</dbReference>
<sequence length="409" mass="46335">MQFRRSREEDRFYNPAKARTNRQNQQNQDSLRRVQSNGTAVSQSPSGTVKRVVSPVVSPLCNLERFLESITPAVPAQHLSKTTMRGWRTCDGELQPYFVLGDLWESFKEWSAYGAGVPLIMNESDSVVQYYVPYLSAIQLYGDPSKCFMKSSRRPGEDSDGEYSRDSSSEASSDSEHERCLNYLREQWNHHHFTGEIHLRMDPLPLREQRTALQEGFSNDEGESDNTQGCLLFEYPIYRIPVGPTLEDLNACFLTFHALHTPMSGKQSSQAPFVTYPSDANGIPKILLPVFGLASYKFKASWWTPIGGSDRQLLNSLMQAADKWLSLLQRSLAAGKGATTSGGHFIGIRRVDELLKVWVFKVLAKARPLFLQLVATYWCWWLCCYDCSCTRAQRQWVASGCHTHLGSPH</sequence>
<feature type="region of interest" description="Disordered" evidence="1">
    <location>
        <begin position="151"/>
        <end position="176"/>
    </location>
</feature>
<dbReference type="InterPro" id="IPR008507">
    <property type="entry name" value="DUF789"/>
</dbReference>
<dbReference type="PANTHER" id="PTHR31343">
    <property type="entry name" value="T15D22.8"/>
    <property type="match status" value="1"/>
</dbReference>
<protein>
    <submittedName>
        <fullName evidence="2">Uncharacterized protein</fullName>
    </submittedName>
</protein>
<evidence type="ECO:0000313" key="3">
    <source>
        <dbReference type="Proteomes" id="UP000585474"/>
    </source>
</evidence>
<proteinExistence type="predicted"/>
<gene>
    <name evidence="2" type="ORF">Acr_25g0004570</name>
</gene>
<dbReference type="Proteomes" id="UP000585474">
    <property type="component" value="Unassembled WGS sequence"/>
</dbReference>